<dbReference type="OrthoDB" id="9807402at2"/>
<feature type="transmembrane region" description="Helical" evidence="7">
    <location>
        <begin position="135"/>
        <end position="163"/>
    </location>
</feature>
<feature type="transmembrane region" description="Helical" evidence="7">
    <location>
        <begin position="183"/>
        <end position="201"/>
    </location>
</feature>
<keyword evidence="2 7" id="KW-0813">Transport</keyword>
<evidence type="ECO:0000256" key="3">
    <source>
        <dbReference type="ARBA" id="ARBA00022475"/>
    </source>
</evidence>
<evidence type="ECO:0000259" key="8">
    <source>
        <dbReference type="PROSITE" id="PS50928"/>
    </source>
</evidence>
<accession>A0A0N1N2P2</accession>
<keyword evidence="10" id="KW-1185">Reference proteome</keyword>
<dbReference type="AlphaFoldDB" id="A0A0N1N2P2"/>
<sequence>MSSFLLQRLMQALLLLLIVSMIGFAILHLAPGGPMSQFAAGGDMTQADLDRIAEQLGLNRPLPVQYAEWLWRMLSGDWGVSYRDQQPVLHIIAGHLGPTLELMLTSTLLAMLIGAWIGIIGAVKRYSIFDSMATIGTMIALSIPTFWFGLVVIYVFSVGLGWLPSGNRFTIGDGSFLNRLHHLVGPCIVLALVSTAVWSRYMRSSMLDVINQDFVRTARAKGVPERRILMTHVLRNALLPMITITGLHVPSLLSGALVTETVFTWPGMGRLFLDSISYRDYPVVMGILMFTAVMVLLGSLLADLLYGVADPRIARSGR</sequence>
<keyword evidence="4 7" id="KW-0812">Transmembrane</keyword>
<dbReference type="Pfam" id="PF00528">
    <property type="entry name" value="BPD_transp_1"/>
    <property type="match status" value="1"/>
</dbReference>
<proteinExistence type="inferred from homology"/>
<evidence type="ECO:0000256" key="4">
    <source>
        <dbReference type="ARBA" id="ARBA00022692"/>
    </source>
</evidence>
<dbReference type="PANTHER" id="PTHR43163">
    <property type="entry name" value="DIPEPTIDE TRANSPORT SYSTEM PERMEASE PROTEIN DPPB-RELATED"/>
    <property type="match status" value="1"/>
</dbReference>
<dbReference type="EMBL" id="LGSZ01000052">
    <property type="protein sequence ID" value="KPH79023.1"/>
    <property type="molecule type" value="Genomic_DNA"/>
</dbReference>
<organism evidence="9 10">
    <name type="scientific">Bosea vaviloviae</name>
    <dbReference type="NCBI Taxonomy" id="1526658"/>
    <lineage>
        <taxon>Bacteria</taxon>
        <taxon>Pseudomonadati</taxon>
        <taxon>Pseudomonadota</taxon>
        <taxon>Alphaproteobacteria</taxon>
        <taxon>Hyphomicrobiales</taxon>
        <taxon>Boseaceae</taxon>
        <taxon>Bosea</taxon>
    </lineage>
</organism>
<dbReference type="PANTHER" id="PTHR43163:SF6">
    <property type="entry name" value="DIPEPTIDE TRANSPORT SYSTEM PERMEASE PROTEIN DPPB-RELATED"/>
    <property type="match status" value="1"/>
</dbReference>
<feature type="domain" description="ABC transmembrane type-1" evidence="8">
    <location>
        <begin position="96"/>
        <end position="306"/>
    </location>
</feature>
<comment type="caution">
    <text evidence="9">The sequence shown here is derived from an EMBL/GenBank/DDBJ whole genome shotgun (WGS) entry which is preliminary data.</text>
</comment>
<feature type="transmembrane region" description="Helical" evidence="7">
    <location>
        <begin position="12"/>
        <end position="30"/>
    </location>
</feature>
<keyword evidence="5 7" id="KW-1133">Transmembrane helix</keyword>
<dbReference type="PROSITE" id="PS50928">
    <property type="entry name" value="ABC_TM1"/>
    <property type="match status" value="1"/>
</dbReference>
<dbReference type="InterPro" id="IPR035906">
    <property type="entry name" value="MetI-like_sf"/>
</dbReference>
<feature type="transmembrane region" description="Helical" evidence="7">
    <location>
        <begin position="237"/>
        <end position="263"/>
    </location>
</feature>
<protein>
    <submittedName>
        <fullName evidence="9">Diguanylate cyclase</fullName>
    </submittedName>
</protein>
<dbReference type="Gene3D" id="1.10.3720.10">
    <property type="entry name" value="MetI-like"/>
    <property type="match status" value="1"/>
</dbReference>
<dbReference type="GO" id="GO:0055085">
    <property type="term" value="P:transmembrane transport"/>
    <property type="evidence" value="ECO:0007669"/>
    <property type="project" value="InterPro"/>
</dbReference>
<evidence type="ECO:0000256" key="1">
    <source>
        <dbReference type="ARBA" id="ARBA00004651"/>
    </source>
</evidence>
<name>A0A0N1N2P2_9HYPH</name>
<dbReference type="SUPFAM" id="SSF161098">
    <property type="entry name" value="MetI-like"/>
    <property type="match status" value="1"/>
</dbReference>
<reference evidence="9 10" key="1">
    <citation type="submission" date="2015-07" db="EMBL/GenBank/DDBJ databases">
        <title>Whole genome sequencing of Bosea vaviloviae isolated from cave pool.</title>
        <authorList>
            <person name="Tan N.E.H."/>
            <person name="Lee Y.P."/>
            <person name="Gan H.M."/>
            <person name="Barton H."/>
            <person name="Savka M.A."/>
        </authorList>
    </citation>
    <scope>NUCLEOTIDE SEQUENCE [LARGE SCALE GENOMIC DNA]</scope>
    <source>
        <strain evidence="9 10">SD260</strain>
    </source>
</reference>
<dbReference type="InterPro" id="IPR000515">
    <property type="entry name" value="MetI-like"/>
</dbReference>
<evidence type="ECO:0000256" key="5">
    <source>
        <dbReference type="ARBA" id="ARBA00022989"/>
    </source>
</evidence>
<evidence type="ECO:0000313" key="9">
    <source>
        <dbReference type="EMBL" id="KPH79023.1"/>
    </source>
</evidence>
<gene>
    <name evidence="9" type="ORF">AE618_19805</name>
</gene>
<dbReference type="RefSeq" id="WP_054210790.1">
    <property type="nucleotide sequence ID" value="NZ_LGSZ01000052.1"/>
</dbReference>
<dbReference type="Pfam" id="PF19300">
    <property type="entry name" value="BPD_transp_1_N"/>
    <property type="match status" value="1"/>
</dbReference>
<dbReference type="CDD" id="cd06261">
    <property type="entry name" value="TM_PBP2"/>
    <property type="match status" value="1"/>
</dbReference>
<dbReference type="InterPro" id="IPR045621">
    <property type="entry name" value="BPD_transp_1_N"/>
</dbReference>
<keyword evidence="6 7" id="KW-0472">Membrane</keyword>
<evidence type="ECO:0000256" key="7">
    <source>
        <dbReference type="RuleBase" id="RU363032"/>
    </source>
</evidence>
<dbReference type="GO" id="GO:0005886">
    <property type="term" value="C:plasma membrane"/>
    <property type="evidence" value="ECO:0007669"/>
    <property type="project" value="UniProtKB-SubCell"/>
</dbReference>
<dbReference type="Proteomes" id="UP000037822">
    <property type="component" value="Unassembled WGS sequence"/>
</dbReference>
<keyword evidence="3" id="KW-1003">Cell membrane</keyword>
<comment type="subcellular location">
    <subcellularLocation>
        <location evidence="1 7">Cell membrane</location>
        <topology evidence="1 7">Multi-pass membrane protein</topology>
    </subcellularLocation>
</comment>
<comment type="similarity">
    <text evidence="7">Belongs to the binding-protein-dependent transport system permease family.</text>
</comment>
<feature type="transmembrane region" description="Helical" evidence="7">
    <location>
        <begin position="283"/>
        <end position="309"/>
    </location>
</feature>
<feature type="transmembrane region" description="Helical" evidence="7">
    <location>
        <begin position="102"/>
        <end position="123"/>
    </location>
</feature>
<evidence type="ECO:0000256" key="2">
    <source>
        <dbReference type="ARBA" id="ARBA00022448"/>
    </source>
</evidence>
<dbReference type="PATRIC" id="fig|1526658.3.peg.527"/>
<evidence type="ECO:0000256" key="6">
    <source>
        <dbReference type="ARBA" id="ARBA00023136"/>
    </source>
</evidence>
<evidence type="ECO:0000313" key="10">
    <source>
        <dbReference type="Proteomes" id="UP000037822"/>
    </source>
</evidence>